<dbReference type="EMBL" id="JADYXP020000014">
    <property type="protein sequence ID" value="KAL0110701.1"/>
    <property type="molecule type" value="Genomic_DNA"/>
</dbReference>
<keyword evidence="2" id="KW-1185">Reference proteome</keyword>
<dbReference type="AlphaFoldDB" id="A0AAW2F854"/>
<evidence type="ECO:0000313" key="2">
    <source>
        <dbReference type="Proteomes" id="UP001430953"/>
    </source>
</evidence>
<sequence>MENAEDKAIDVDLFLNLNEQDTKEILKDFPLGMQLKFWKKYSEWKKNNIETDIEKNIFFGKDETMSHILHALDTLSNTNKLHEQPSTSKDFVFNTCDSNNINLNSLSDLENEEQNQQTRKRYIEQQEFRKRITKSKNKRKTY</sequence>
<name>A0AAW2F854_9HYME</name>
<dbReference type="Proteomes" id="UP001430953">
    <property type="component" value="Unassembled WGS sequence"/>
</dbReference>
<organism evidence="1 2">
    <name type="scientific">Cardiocondyla obscurior</name>
    <dbReference type="NCBI Taxonomy" id="286306"/>
    <lineage>
        <taxon>Eukaryota</taxon>
        <taxon>Metazoa</taxon>
        <taxon>Ecdysozoa</taxon>
        <taxon>Arthropoda</taxon>
        <taxon>Hexapoda</taxon>
        <taxon>Insecta</taxon>
        <taxon>Pterygota</taxon>
        <taxon>Neoptera</taxon>
        <taxon>Endopterygota</taxon>
        <taxon>Hymenoptera</taxon>
        <taxon>Apocrita</taxon>
        <taxon>Aculeata</taxon>
        <taxon>Formicoidea</taxon>
        <taxon>Formicidae</taxon>
        <taxon>Myrmicinae</taxon>
        <taxon>Cardiocondyla</taxon>
    </lineage>
</organism>
<proteinExistence type="predicted"/>
<comment type="caution">
    <text evidence="1">The sequence shown here is derived from an EMBL/GenBank/DDBJ whole genome shotgun (WGS) entry which is preliminary data.</text>
</comment>
<gene>
    <name evidence="1" type="ORF">PUN28_013965</name>
</gene>
<protein>
    <submittedName>
        <fullName evidence="1">Uncharacterized protein</fullName>
    </submittedName>
</protein>
<accession>A0AAW2F854</accession>
<reference evidence="1 2" key="1">
    <citation type="submission" date="2023-03" db="EMBL/GenBank/DDBJ databases">
        <title>High recombination rates correlate with genetic variation in Cardiocondyla obscurior ants.</title>
        <authorList>
            <person name="Errbii M."/>
        </authorList>
    </citation>
    <scope>NUCLEOTIDE SEQUENCE [LARGE SCALE GENOMIC DNA]</scope>
    <source>
        <strain evidence="1">Alpha-2009</strain>
        <tissue evidence="1">Whole body</tissue>
    </source>
</reference>
<evidence type="ECO:0000313" key="1">
    <source>
        <dbReference type="EMBL" id="KAL0110701.1"/>
    </source>
</evidence>